<evidence type="ECO:0000313" key="2">
    <source>
        <dbReference type="Proteomes" id="UP001152795"/>
    </source>
</evidence>
<proteinExistence type="predicted"/>
<dbReference type="EMBL" id="CACRXK020026811">
    <property type="protein sequence ID" value="CAB4040452.1"/>
    <property type="molecule type" value="Genomic_DNA"/>
</dbReference>
<sequence length="102" mass="11487">RFYRRAANYNRLRGSQLGWLAVAGAFVAGTGAVNYWLKARQSSILPSSFVLSAASNDKEVPDVQIDLSLKQMKFEEYASYEYGGKRLMTPQDFLNSLVDNKE</sequence>
<dbReference type="AlphaFoldDB" id="A0A6S7LQ48"/>
<keyword evidence="2" id="KW-1185">Reference proteome</keyword>
<comment type="caution">
    <text evidence="1">The sequence shown here is derived from an EMBL/GenBank/DDBJ whole genome shotgun (WGS) entry which is preliminary data.</text>
</comment>
<protein>
    <submittedName>
        <fullName evidence="1">Uncharacterized protein</fullName>
    </submittedName>
</protein>
<organism evidence="1 2">
    <name type="scientific">Paramuricea clavata</name>
    <name type="common">Red gorgonian</name>
    <name type="synonym">Violescent sea-whip</name>
    <dbReference type="NCBI Taxonomy" id="317549"/>
    <lineage>
        <taxon>Eukaryota</taxon>
        <taxon>Metazoa</taxon>
        <taxon>Cnidaria</taxon>
        <taxon>Anthozoa</taxon>
        <taxon>Octocorallia</taxon>
        <taxon>Malacalcyonacea</taxon>
        <taxon>Plexauridae</taxon>
        <taxon>Paramuricea</taxon>
    </lineage>
</organism>
<dbReference type="OrthoDB" id="5859791at2759"/>
<accession>A0A6S7LQ48</accession>
<evidence type="ECO:0000313" key="1">
    <source>
        <dbReference type="EMBL" id="CAB4040452.1"/>
    </source>
</evidence>
<feature type="non-terminal residue" evidence="1">
    <location>
        <position position="1"/>
    </location>
</feature>
<reference evidence="1" key="1">
    <citation type="submission" date="2020-04" db="EMBL/GenBank/DDBJ databases">
        <authorList>
            <person name="Alioto T."/>
            <person name="Alioto T."/>
            <person name="Gomez Garrido J."/>
        </authorList>
    </citation>
    <scope>NUCLEOTIDE SEQUENCE</scope>
    <source>
        <strain evidence="1">A484AB</strain>
    </source>
</reference>
<feature type="non-terminal residue" evidence="1">
    <location>
        <position position="102"/>
    </location>
</feature>
<name>A0A6S7LQ48_PARCT</name>
<gene>
    <name evidence="1" type="ORF">PACLA_8A080493</name>
</gene>
<dbReference type="Proteomes" id="UP001152795">
    <property type="component" value="Unassembled WGS sequence"/>
</dbReference>